<dbReference type="InterPro" id="IPR029132">
    <property type="entry name" value="CBAH/NAAA_C"/>
</dbReference>
<protein>
    <submittedName>
        <fullName evidence="4">CBAH domain-containing protein</fullName>
    </submittedName>
</protein>
<evidence type="ECO:0000313" key="3">
    <source>
        <dbReference type="Proteomes" id="UP000046393"/>
    </source>
</evidence>
<dbReference type="STRING" id="451379.A0A0N5AF45"/>
<dbReference type="Gene3D" id="3.60.60.10">
    <property type="entry name" value="Penicillin V Acylase, Chain A"/>
    <property type="match status" value="1"/>
</dbReference>
<accession>A0A0N5AF45</accession>
<evidence type="ECO:0000313" key="4">
    <source>
        <dbReference type="WBParaSite" id="SMUV_0000288201-mRNA-1"/>
    </source>
</evidence>
<reference evidence="4" key="1">
    <citation type="submission" date="2017-02" db="UniProtKB">
        <authorList>
            <consortium name="WormBaseParasite"/>
        </authorList>
    </citation>
    <scope>IDENTIFICATION</scope>
</reference>
<dbReference type="AlphaFoldDB" id="A0A0N5AF45"/>
<dbReference type="PANTHER" id="PTHR28583:SF4">
    <property type="entry name" value="N-ACYLETHANOLAMINE-HYDROLYZING ACID AMIDASE"/>
    <property type="match status" value="1"/>
</dbReference>
<organism evidence="3 4">
    <name type="scientific">Syphacia muris</name>
    <dbReference type="NCBI Taxonomy" id="451379"/>
    <lineage>
        <taxon>Eukaryota</taxon>
        <taxon>Metazoa</taxon>
        <taxon>Ecdysozoa</taxon>
        <taxon>Nematoda</taxon>
        <taxon>Chromadorea</taxon>
        <taxon>Rhabditida</taxon>
        <taxon>Spirurina</taxon>
        <taxon>Oxyuridomorpha</taxon>
        <taxon>Oxyuroidea</taxon>
        <taxon>Oxyuridae</taxon>
        <taxon>Syphacia</taxon>
    </lineage>
</organism>
<sequence length="322" mass="37447">MWSKIRQLVSLTVSWYSFIYFYNLLNDLCQGSQFIFVAYSNYMISPFRSVACWLLEKIVYMFPEEYAREMKASVDGGNACLFSDRAVGCTSIVAEDESGRILHGRNLDYPMTELLKNLSVIVEFTRNNEIQYTGLTFAYYSGLMTGQKPFAYTFSSNARRTGWYIYTLLMEMYTGFRMPIGLGIRQMFEVAKTYNEALEYLKHIEMITPCYFVLGGTKSGEGVLLTRDRMNTVDVKQLNVKKNQWFIVQTNFDHWSPDEDNRRTTAEIFLNEIKHANLDEDTLWSVLDHTPVRNNLTVTKTVMSAHTPAMLYRNTGIDDYYY</sequence>
<dbReference type="Pfam" id="PF02275">
    <property type="entry name" value="CBAH"/>
    <property type="match status" value="1"/>
</dbReference>
<dbReference type="WBParaSite" id="SMUV_0000288201-mRNA-1">
    <property type="protein sequence ID" value="SMUV_0000288201-mRNA-1"/>
    <property type="gene ID" value="SMUV_0000288201"/>
</dbReference>
<dbReference type="Proteomes" id="UP000046393">
    <property type="component" value="Unplaced"/>
</dbReference>
<name>A0A0N5AF45_9BILA</name>
<dbReference type="GO" id="GO:0016810">
    <property type="term" value="F:hydrolase activity, acting on carbon-nitrogen (but not peptide) bonds"/>
    <property type="evidence" value="ECO:0007669"/>
    <property type="project" value="TreeGrafter"/>
</dbReference>
<evidence type="ECO:0000256" key="1">
    <source>
        <dbReference type="ARBA" id="ARBA00022801"/>
    </source>
</evidence>
<dbReference type="PANTHER" id="PTHR28583">
    <property type="entry name" value="ACID AMIDASE"/>
    <property type="match status" value="1"/>
</dbReference>
<feature type="domain" description="Choloylglycine hydrolase/NAAA C-terminal" evidence="2">
    <location>
        <begin position="89"/>
        <end position="257"/>
    </location>
</feature>
<proteinExistence type="predicted"/>
<evidence type="ECO:0000259" key="2">
    <source>
        <dbReference type="Pfam" id="PF02275"/>
    </source>
</evidence>
<keyword evidence="1" id="KW-0378">Hydrolase</keyword>
<keyword evidence="3" id="KW-1185">Reference proteome</keyword>